<dbReference type="Pfam" id="PF07995">
    <property type="entry name" value="GSDH"/>
    <property type="match status" value="1"/>
</dbReference>
<dbReference type="PROSITE" id="PS51318">
    <property type="entry name" value="TAT"/>
    <property type="match status" value="1"/>
</dbReference>
<dbReference type="Gene3D" id="2.120.10.30">
    <property type="entry name" value="TolB, C-terminal domain"/>
    <property type="match status" value="1"/>
</dbReference>
<dbReference type="PROSITE" id="PS51257">
    <property type="entry name" value="PROKAR_LIPOPROTEIN"/>
    <property type="match status" value="1"/>
</dbReference>
<dbReference type="RefSeq" id="WP_211554045.1">
    <property type="nucleotide sequence ID" value="NZ_CP073695.1"/>
</dbReference>
<dbReference type="EMBL" id="CP073695">
    <property type="protein sequence ID" value="QUO48317.1"/>
    <property type="molecule type" value="Genomic_DNA"/>
</dbReference>
<dbReference type="PANTHER" id="PTHR19328:SF75">
    <property type="entry name" value="ALDOSE SUGAR DEHYDROGENASE YLII"/>
    <property type="match status" value="1"/>
</dbReference>
<gene>
    <name evidence="3" type="ORF">J7656_02890</name>
</gene>
<dbReference type="KEGG" id="hss:J7656_02890"/>
<protein>
    <submittedName>
        <fullName evidence="3">PQQ-dependent sugar dehydrogenase</fullName>
    </submittedName>
</protein>
<evidence type="ECO:0000313" key="4">
    <source>
        <dbReference type="Proteomes" id="UP000679341"/>
    </source>
</evidence>
<dbReference type="SUPFAM" id="SSF50952">
    <property type="entry name" value="Soluble quinoprotein glucose dehydrogenase"/>
    <property type="match status" value="1"/>
</dbReference>
<keyword evidence="4" id="KW-1185">Reference proteome</keyword>
<evidence type="ECO:0000256" key="1">
    <source>
        <dbReference type="SAM" id="MobiDB-lite"/>
    </source>
</evidence>
<dbReference type="PANTHER" id="PTHR19328">
    <property type="entry name" value="HEDGEHOG-INTERACTING PROTEIN"/>
    <property type="match status" value="1"/>
</dbReference>
<dbReference type="GeneID" id="64826452"/>
<dbReference type="InterPro" id="IPR012938">
    <property type="entry name" value="Glc/Sorbosone_DH"/>
</dbReference>
<dbReference type="InterPro" id="IPR006311">
    <property type="entry name" value="TAT_signal"/>
</dbReference>
<organism evidence="3 4">
    <name type="scientific">Halorubrum ruber</name>
    <dbReference type="NCBI Taxonomy" id="2982524"/>
    <lineage>
        <taxon>Archaea</taxon>
        <taxon>Methanobacteriati</taxon>
        <taxon>Methanobacteriota</taxon>
        <taxon>Stenosarchaea group</taxon>
        <taxon>Halobacteria</taxon>
        <taxon>Halobacteriales</taxon>
        <taxon>Haloferacaceae</taxon>
        <taxon>Halorubrum</taxon>
    </lineage>
</organism>
<dbReference type="InterPro" id="IPR011042">
    <property type="entry name" value="6-blade_b-propeller_TolB-like"/>
</dbReference>
<proteinExistence type="predicted"/>
<reference evidence="3 4" key="1">
    <citation type="submission" date="2021-03" db="EMBL/GenBank/DDBJ databases">
        <title>Halorubrum sodomense MBLA0099, Whole genome shotgun sequencing.</title>
        <authorList>
            <person name="Seo M.-J."/>
            <person name="Cho E.-S."/>
            <person name="Hwang C.Y."/>
        </authorList>
    </citation>
    <scope>NUCLEOTIDE SEQUENCE [LARGE SCALE GENOMIC DNA]</scope>
    <source>
        <strain evidence="3 4">MBLA0099</strain>
    </source>
</reference>
<feature type="region of interest" description="Disordered" evidence="1">
    <location>
        <begin position="30"/>
        <end position="59"/>
    </location>
</feature>
<name>A0A8T8LMN0_9EURY</name>
<evidence type="ECO:0000259" key="2">
    <source>
        <dbReference type="Pfam" id="PF07995"/>
    </source>
</evidence>
<dbReference type="InterPro" id="IPR011041">
    <property type="entry name" value="Quinoprot_gluc/sorb_DH_b-prop"/>
</dbReference>
<evidence type="ECO:0000313" key="3">
    <source>
        <dbReference type="EMBL" id="QUO48317.1"/>
    </source>
</evidence>
<feature type="domain" description="Glucose/Sorbosone dehydrogenase" evidence="2">
    <location>
        <begin position="74"/>
        <end position="427"/>
    </location>
</feature>
<dbReference type="AlphaFoldDB" id="A0A8T8LMN0"/>
<accession>A0A8T8LMN0</accession>
<sequence length="433" mass="45514">MTDLPDRIDRRTALRAAGGLAGLTALPALSGCLGGSGDEGDPDGGDGPDDPDDDLPPDDGADVAYDVETVAEGFENPWGLAFLPDDGRLLVTERAGRLSLVDPADGSVEDVAGAPEVFAEGQGGLLDVAVHPDYPDDPRVYLTYSASAADSPAGDGADGATTHVGVGRLSLDGGDAPALDGFEPIFVAEPFRDTDLHFGSRATFGPDGALFVTVGDRRDTDFGPDHVSQDRSNELGATLRLTPDGDAHPDNPFVDDSDAADAVYSYGHRNPQAMAVRPETGRIWQCEHGERDGDEINVVERGGNYGWPIASEACRYGTDDPVAPGHDERDGVVAPVHYWPCGSGGFPPSGAVFYDGDAFPEWRGDLFAGTLAARYLGRFTVDGDGLDATVTERDPLLDDREWRMRAVAVEPTTGHLYVAVDAGDAPVARIVPA</sequence>
<dbReference type="Proteomes" id="UP000679341">
    <property type="component" value="Chromosome"/>
</dbReference>
<feature type="compositionally biased region" description="Acidic residues" evidence="1">
    <location>
        <begin position="38"/>
        <end position="59"/>
    </location>
</feature>
<dbReference type="OrthoDB" id="6744at2157"/>